<keyword evidence="1 12" id="KW-0134">Cell wall</keyword>
<name>A0A6A2WF76_HIBSY</name>
<keyword evidence="6" id="KW-1015">Disulfide bond</keyword>
<dbReference type="Pfam" id="PF00722">
    <property type="entry name" value="Glyco_hydro_16"/>
    <property type="match status" value="1"/>
</dbReference>
<dbReference type="PIRSF" id="PIRSF005604">
    <property type="entry name" value="XET"/>
    <property type="match status" value="1"/>
</dbReference>
<keyword evidence="9 12" id="KW-0961">Cell wall biogenesis/degradation</keyword>
<evidence type="ECO:0000256" key="7">
    <source>
        <dbReference type="ARBA" id="ARBA00023180"/>
    </source>
</evidence>
<dbReference type="PROSITE" id="PS01034">
    <property type="entry name" value="GH16_1"/>
    <property type="match status" value="1"/>
</dbReference>
<dbReference type="InterPro" id="IPR013320">
    <property type="entry name" value="ConA-like_dom_sf"/>
</dbReference>
<dbReference type="InterPro" id="IPR000757">
    <property type="entry name" value="Beta-glucanase-like"/>
</dbReference>
<evidence type="ECO:0000256" key="3">
    <source>
        <dbReference type="ARBA" id="ARBA00022525"/>
    </source>
</evidence>
<evidence type="ECO:0000256" key="5">
    <source>
        <dbReference type="ARBA" id="ARBA00022801"/>
    </source>
</evidence>
<dbReference type="Proteomes" id="UP000436088">
    <property type="component" value="Unassembled WGS sequence"/>
</dbReference>
<sequence length="231" mass="26409">MKLIAGNSAGTVTTFYLRSFSLISLESNFRSQPKKIQLFENDVLKLSSEGPSRDEIDLELLGNKSGSPYTLHTNVFTQGQGGRKEGFHLWFDPTKRFHTNSINLGMDNIPIRVFSNEESIGVPYPNKQRMKVYASLWDADDWATRGGRVKTDWSKAPFVAYYRNFVAKRDWGIQGLNARGKKQLSWVRKRYRIYYYCNDLKRKQHHGNGGRRPPECKASIGGHAAVLEESI</sequence>
<dbReference type="InterPro" id="IPR008263">
    <property type="entry name" value="GH16_AS"/>
</dbReference>
<organism evidence="14 15">
    <name type="scientific">Hibiscus syriacus</name>
    <name type="common">Rose of Sharon</name>
    <dbReference type="NCBI Taxonomy" id="106335"/>
    <lineage>
        <taxon>Eukaryota</taxon>
        <taxon>Viridiplantae</taxon>
        <taxon>Streptophyta</taxon>
        <taxon>Embryophyta</taxon>
        <taxon>Tracheophyta</taxon>
        <taxon>Spermatophyta</taxon>
        <taxon>Magnoliopsida</taxon>
        <taxon>eudicotyledons</taxon>
        <taxon>Gunneridae</taxon>
        <taxon>Pentapetalae</taxon>
        <taxon>rosids</taxon>
        <taxon>malvids</taxon>
        <taxon>Malvales</taxon>
        <taxon>Malvaceae</taxon>
        <taxon>Malvoideae</taxon>
        <taxon>Hibiscus</taxon>
    </lineage>
</organism>
<evidence type="ECO:0000256" key="12">
    <source>
        <dbReference type="RuleBase" id="RU361120"/>
    </source>
</evidence>
<keyword evidence="15" id="KW-1185">Reference proteome</keyword>
<accession>A0A6A2WF76</accession>
<dbReference type="GO" id="GO:0016762">
    <property type="term" value="F:xyloglucan:xyloglucosyl transferase activity"/>
    <property type="evidence" value="ECO:0007669"/>
    <property type="project" value="UniProtKB-EC"/>
</dbReference>
<comment type="similarity">
    <text evidence="12">Belongs to the glycosyl hydrolase 16 family.</text>
</comment>
<dbReference type="InterPro" id="IPR016455">
    <property type="entry name" value="XTH"/>
</dbReference>
<feature type="domain" description="GH16" evidence="13">
    <location>
        <begin position="1"/>
        <end position="162"/>
    </location>
</feature>
<dbReference type="Gene3D" id="2.60.120.200">
    <property type="match status" value="1"/>
</dbReference>
<dbReference type="PANTHER" id="PTHR31062">
    <property type="entry name" value="XYLOGLUCAN ENDOTRANSGLUCOSYLASE/HYDROLASE PROTEIN 8-RELATED"/>
    <property type="match status" value="1"/>
</dbReference>
<dbReference type="InterPro" id="IPR010713">
    <property type="entry name" value="XET_C"/>
</dbReference>
<comment type="PTM">
    <text evidence="12">Contains at least one intrachain disulfide bond essential for its enzymatic activity.</text>
</comment>
<evidence type="ECO:0000256" key="8">
    <source>
        <dbReference type="ARBA" id="ARBA00023295"/>
    </source>
</evidence>
<comment type="subcellular location">
    <subcellularLocation>
        <location evidence="12">Secreted</location>
        <location evidence="12">Cell wall</location>
    </subcellularLocation>
    <subcellularLocation>
        <location evidence="12">Secreted</location>
        <location evidence="12">Extracellular space</location>
        <location evidence="12">Apoplast</location>
    </subcellularLocation>
</comment>
<comment type="caution">
    <text evidence="14">The sequence shown here is derived from an EMBL/GenBank/DDBJ whole genome shotgun (WGS) entry which is preliminary data.</text>
</comment>
<evidence type="ECO:0000256" key="10">
    <source>
        <dbReference type="PIRSR" id="PIRSR005604-1"/>
    </source>
</evidence>
<reference evidence="14" key="1">
    <citation type="submission" date="2019-09" db="EMBL/GenBank/DDBJ databases">
        <title>Draft genome information of white flower Hibiscus syriacus.</title>
        <authorList>
            <person name="Kim Y.-M."/>
        </authorList>
    </citation>
    <scope>NUCLEOTIDE SEQUENCE [LARGE SCALE GENOMIC DNA]</scope>
    <source>
        <strain evidence="14">YM2019G1</strain>
    </source>
</reference>
<evidence type="ECO:0000256" key="1">
    <source>
        <dbReference type="ARBA" id="ARBA00022512"/>
    </source>
</evidence>
<dbReference type="EC" id="2.4.1.207" evidence="12"/>
<evidence type="ECO:0000313" key="14">
    <source>
        <dbReference type="EMBL" id="KAE8656161.1"/>
    </source>
</evidence>
<keyword evidence="8 12" id="KW-0326">Glycosidase</keyword>
<dbReference type="PROSITE" id="PS51762">
    <property type="entry name" value="GH16_2"/>
    <property type="match status" value="1"/>
</dbReference>
<dbReference type="Pfam" id="PF06955">
    <property type="entry name" value="XET_C"/>
    <property type="match status" value="1"/>
</dbReference>
<keyword evidence="5 12" id="KW-0378">Hydrolase</keyword>
<keyword evidence="4 12" id="KW-0808">Transferase</keyword>
<dbReference type="GO" id="GO:0004553">
    <property type="term" value="F:hydrolase activity, hydrolyzing O-glycosyl compounds"/>
    <property type="evidence" value="ECO:0007669"/>
    <property type="project" value="InterPro"/>
</dbReference>
<dbReference type="EMBL" id="VEPZ02001768">
    <property type="protein sequence ID" value="KAE8656161.1"/>
    <property type="molecule type" value="Genomic_DNA"/>
</dbReference>
<evidence type="ECO:0000256" key="11">
    <source>
        <dbReference type="PIRSR" id="PIRSR005604-2"/>
    </source>
</evidence>
<keyword evidence="3 12" id="KW-0964">Secreted</keyword>
<dbReference type="GO" id="GO:0048046">
    <property type="term" value="C:apoplast"/>
    <property type="evidence" value="ECO:0007669"/>
    <property type="project" value="UniProtKB-SubCell"/>
</dbReference>
<keyword evidence="2 12" id="KW-0052">Apoplast</keyword>
<evidence type="ECO:0000259" key="13">
    <source>
        <dbReference type="PROSITE" id="PS51762"/>
    </source>
</evidence>
<evidence type="ECO:0000256" key="9">
    <source>
        <dbReference type="ARBA" id="ARBA00023316"/>
    </source>
</evidence>
<evidence type="ECO:0000313" key="15">
    <source>
        <dbReference type="Proteomes" id="UP000436088"/>
    </source>
</evidence>
<gene>
    <name evidence="14" type="ORF">F3Y22_tig00117005pilonHSYRG00017</name>
</gene>
<evidence type="ECO:0000256" key="4">
    <source>
        <dbReference type="ARBA" id="ARBA00022679"/>
    </source>
</evidence>
<protein>
    <recommendedName>
        <fullName evidence="12">Xyloglucan endotransglucosylase/hydrolase</fullName>
        <ecNumber evidence="12">2.4.1.207</ecNumber>
    </recommendedName>
</protein>
<feature type="glycosylation site" description="N-linked (GlcNAc...) asparagine" evidence="11">
    <location>
        <position position="63"/>
    </location>
</feature>
<dbReference type="GO" id="GO:0071555">
    <property type="term" value="P:cell wall organization"/>
    <property type="evidence" value="ECO:0007669"/>
    <property type="project" value="UniProtKB-KW"/>
</dbReference>
<comment type="function">
    <text evidence="12">Catalyzes xyloglucan endohydrolysis (XEH) and/or endotransglycosylation (XET). Cleaves and religates xyloglucan polymers, an essential constituent of the primary cell wall, and thereby participates in cell wall construction of growing tissues.</text>
</comment>
<evidence type="ECO:0000256" key="2">
    <source>
        <dbReference type="ARBA" id="ARBA00022523"/>
    </source>
</evidence>
<evidence type="ECO:0000256" key="6">
    <source>
        <dbReference type="ARBA" id="ARBA00023157"/>
    </source>
</evidence>
<dbReference type="AlphaFoldDB" id="A0A6A2WF76"/>
<dbReference type="GO" id="GO:0042546">
    <property type="term" value="P:cell wall biogenesis"/>
    <property type="evidence" value="ECO:0007669"/>
    <property type="project" value="InterPro"/>
</dbReference>
<dbReference type="SUPFAM" id="SSF49899">
    <property type="entry name" value="Concanavalin A-like lectins/glucanases"/>
    <property type="match status" value="1"/>
</dbReference>
<keyword evidence="7" id="KW-0325">Glycoprotein</keyword>
<feature type="active site" description="Nucleophile" evidence="10">
    <location>
        <position position="55"/>
    </location>
</feature>
<dbReference type="InterPro" id="IPR044791">
    <property type="entry name" value="Beta-glucanase/XTH"/>
</dbReference>
<dbReference type="GO" id="GO:0010411">
    <property type="term" value="P:xyloglucan metabolic process"/>
    <property type="evidence" value="ECO:0007669"/>
    <property type="project" value="InterPro"/>
</dbReference>
<feature type="active site" description="Proton donor" evidence="10">
    <location>
        <position position="59"/>
    </location>
</feature>
<proteinExistence type="inferred from homology"/>